<dbReference type="EMBL" id="DPMF01000093">
    <property type="protein sequence ID" value="HCV80242.1"/>
    <property type="molecule type" value="Genomic_DNA"/>
</dbReference>
<protein>
    <recommendedName>
        <fullName evidence="1">6-phosphogluconate dehydrogenase NADP-binding domain-containing protein</fullName>
    </recommendedName>
</protein>
<gene>
    <name evidence="2" type="ORF">DGQ38_04250</name>
</gene>
<dbReference type="SUPFAM" id="SSF51735">
    <property type="entry name" value="NAD(P)-binding Rossmann-fold domains"/>
    <property type="match status" value="1"/>
</dbReference>
<dbReference type="Pfam" id="PF03446">
    <property type="entry name" value="NAD_binding_2"/>
    <property type="match status" value="1"/>
</dbReference>
<dbReference type="Proteomes" id="UP000264330">
    <property type="component" value="Unassembled WGS sequence"/>
</dbReference>
<evidence type="ECO:0000313" key="2">
    <source>
        <dbReference type="EMBL" id="HCV80242.1"/>
    </source>
</evidence>
<feature type="non-terminal residue" evidence="2">
    <location>
        <position position="40"/>
    </location>
</feature>
<dbReference type="InterPro" id="IPR006115">
    <property type="entry name" value="6PGDH_NADP-bd"/>
</dbReference>
<feature type="domain" description="6-phosphogluconate dehydrogenase NADP-binding" evidence="1">
    <location>
        <begin position="6"/>
        <end position="39"/>
    </location>
</feature>
<dbReference type="AlphaFoldDB" id="A0A3D5IYB2"/>
<evidence type="ECO:0000259" key="1">
    <source>
        <dbReference type="Pfam" id="PF03446"/>
    </source>
</evidence>
<evidence type="ECO:0000313" key="3">
    <source>
        <dbReference type="Proteomes" id="UP000264330"/>
    </source>
</evidence>
<reference evidence="2 3" key="1">
    <citation type="journal article" date="2018" name="Nat. Biotechnol.">
        <title>A standardized bacterial taxonomy based on genome phylogeny substantially revises the tree of life.</title>
        <authorList>
            <person name="Parks D.H."/>
            <person name="Chuvochina M."/>
            <person name="Waite D.W."/>
            <person name="Rinke C."/>
            <person name="Skarshewski A."/>
            <person name="Chaumeil P.A."/>
            <person name="Hugenholtz P."/>
        </authorList>
    </citation>
    <scope>NUCLEOTIDE SEQUENCE [LARGE SCALE GENOMIC DNA]</scope>
    <source>
        <strain evidence="2">UBA9359</strain>
    </source>
</reference>
<sequence>MKEFDFGIVGLGVMGRNLLLNMADHKFSVAGLDLDPEKAA</sequence>
<proteinExistence type="predicted"/>
<dbReference type="GO" id="GO:0050661">
    <property type="term" value="F:NADP binding"/>
    <property type="evidence" value="ECO:0007669"/>
    <property type="project" value="InterPro"/>
</dbReference>
<name>A0A3D5IYB2_9FLAO</name>
<dbReference type="InterPro" id="IPR036291">
    <property type="entry name" value="NAD(P)-bd_dom_sf"/>
</dbReference>
<accession>A0A3D5IYB2</accession>
<dbReference type="Gene3D" id="3.40.50.720">
    <property type="entry name" value="NAD(P)-binding Rossmann-like Domain"/>
    <property type="match status" value="1"/>
</dbReference>
<organism evidence="2 3">
    <name type="scientific">Zunongwangia profunda</name>
    <dbReference type="NCBI Taxonomy" id="398743"/>
    <lineage>
        <taxon>Bacteria</taxon>
        <taxon>Pseudomonadati</taxon>
        <taxon>Bacteroidota</taxon>
        <taxon>Flavobacteriia</taxon>
        <taxon>Flavobacteriales</taxon>
        <taxon>Flavobacteriaceae</taxon>
        <taxon>Zunongwangia</taxon>
    </lineage>
</organism>
<comment type="caution">
    <text evidence="2">The sequence shown here is derived from an EMBL/GenBank/DDBJ whole genome shotgun (WGS) entry which is preliminary data.</text>
</comment>